<dbReference type="EMBL" id="CATNWA010014364">
    <property type="protein sequence ID" value="CAI9570961.1"/>
    <property type="molecule type" value="Genomic_DNA"/>
</dbReference>
<keyword evidence="9" id="KW-1185">Reference proteome</keyword>
<dbReference type="InterPro" id="IPR004687">
    <property type="entry name" value="LAPTM4/5"/>
</dbReference>
<protein>
    <recommendedName>
        <fullName evidence="10">Lysosomal-associated transmembrane protein 5</fullName>
    </recommendedName>
</protein>
<gene>
    <name evidence="8" type="ORF">SPARVUS_LOCUS7172947</name>
</gene>
<feature type="transmembrane region" description="Helical" evidence="7">
    <location>
        <begin position="20"/>
        <end position="41"/>
    </location>
</feature>
<evidence type="ECO:0000256" key="3">
    <source>
        <dbReference type="ARBA" id="ARBA00022448"/>
    </source>
</evidence>
<name>A0ABN9DIH0_9NEOB</name>
<keyword evidence="3" id="KW-0813">Transport</keyword>
<keyword evidence="6 7" id="KW-0472">Membrane</keyword>
<organism evidence="8 9">
    <name type="scientific">Staurois parvus</name>
    <dbReference type="NCBI Taxonomy" id="386267"/>
    <lineage>
        <taxon>Eukaryota</taxon>
        <taxon>Metazoa</taxon>
        <taxon>Chordata</taxon>
        <taxon>Craniata</taxon>
        <taxon>Vertebrata</taxon>
        <taxon>Euteleostomi</taxon>
        <taxon>Amphibia</taxon>
        <taxon>Batrachia</taxon>
        <taxon>Anura</taxon>
        <taxon>Neobatrachia</taxon>
        <taxon>Ranoidea</taxon>
        <taxon>Ranidae</taxon>
        <taxon>Staurois</taxon>
    </lineage>
</organism>
<dbReference type="PANTHER" id="PTHR12479">
    <property type="entry name" value="LYSOSOMAL-ASSOCIATED TRANSMEMBRANE PROTEIN"/>
    <property type="match status" value="1"/>
</dbReference>
<dbReference type="InterPro" id="IPR051115">
    <property type="entry name" value="LAPTM_transporter"/>
</dbReference>
<evidence type="ECO:0000313" key="9">
    <source>
        <dbReference type="Proteomes" id="UP001162483"/>
    </source>
</evidence>
<dbReference type="Proteomes" id="UP001162483">
    <property type="component" value="Unassembled WGS sequence"/>
</dbReference>
<evidence type="ECO:0000256" key="1">
    <source>
        <dbReference type="ARBA" id="ARBA00004127"/>
    </source>
</evidence>
<reference evidence="8" key="1">
    <citation type="submission" date="2023-05" db="EMBL/GenBank/DDBJ databases">
        <authorList>
            <person name="Stuckert A."/>
        </authorList>
    </citation>
    <scope>NUCLEOTIDE SEQUENCE</scope>
</reference>
<comment type="subcellular location">
    <subcellularLocation>
        <location evidence="1">Endomembrane system</location>
        <topology evidence="1">Multi-pass membrane protein</topology>
    </subcellularLocation>
</comment>
<dbReference type="PANTHER" id="PTHR12479:SF2">
    <property type="entry name" value="LYSOSOMAL-ASSOCIATED TRANSMEMBRANE PROTEIN 5"/>
    <property type="match status" value="1"/>
</dbReference>
<feature type="transmembrane region" description="Helical" evidence="7">
    <location>
        <begin position="89"/>
        <end position="112"/>
    </location>
</feature>
<sequence>MAAKQDEASNKSSSSKIRAVAHVLATYHLILSIILLIEYSVELARRKSCCLEISNYIRLDIISSYLLLVVLLLISITFLYGVIVNRRYLVIPFLALQTMDLFLSFLMFCSFYSDMPSNQTSITDDKMVISDPDTPFGVQKVCEMCLRLMTFCSCFVEVPTYLDLKPISYMNYFLVNNVPFQKYTARLILFTLLHTAVILYKALMISCVWKVFKSLNPPPKKKDVPQQQDFTKVALPSYEEAVKTTSKDLPPPYSTV</sequence>
<feature type="transmembrane region" description="Helical" evidence="7">
    <location>
        <begin position="62"/>
        <end position="83"/>
    </location>
</feature>
<evidence type="ECO:0008006" key="10">
    <source>
        <dbReference type="Google" id="ProtNLM"/>
    </source>
</evidence>
<evidence type="ECO:0000256" key="5">
    <source>
        <dbReference type="ARBA" id="ARBA00022989"/>
    </source>
</evidence>
<evidence type="ECO:0000256" key="2">
    <source>
        <dbReference type="ARBA" id="ARBA00010076"/>
    </source>
</evidence>
<keyword evidence="5 7" id="KW-1133">Transmembrane helix</keyword>
<comment type="similarity">
    <text evidence="2">Belongs to the LAPTM4/LAPTM5 transporter family.</text>
</comment>
<evidence type="ECO:0000313" key="8">
    <source>
        <dbReference type="EMBL" id="CAI9570961.1"/>
    </source>
</evidence>
<keyword evidence="4 7" id="KW-0812">Transmembrane</keyword>
<evidence type="ECO:0000256" key="7">
    <source>
        <dbReference type="SAM" id="Phobius"/>
    </source>
</evidence>
<evidence type="ECO:0000256" key="4">
    <source>
        <dbReference type="ARBA" id="ARBA00022692"/>
    </source>
</evidence>
<proteinExistence type="inferred from homology"/>
<evidence type="ECO:0000256" key="6">
    <source>
        <dbReference type="ARBA" id="ARBA00023136"/>
    </source>
</evidence>
<comment type="caution">
    <text evidence="8">The sequence shown here is derived from an EMBL/GenBank/DDBJ whole genome shotgun (WGS) entry which is preliminary data.</text>
</comment>
<feature type="transmembrane region" description="Helical" evidence="7">
    <location>
        <begin position="187"/>
        <end position="212"/>
    </location>
</feature>
<dbReference type="Pfam" id="PF03821">
    <property type="entry name" value="Mtp"/>
    <property type="match status" value="1"/>
</dbReference>
<accession>A0ABN9DIH0</accession>